<dbReference type="InterPro" id="IPR013785">
    <property type="entry name" value="Aldolase_TIM"/>
</dbReference>
<protein>
    <submittedName>
        <fullName evidence="1">Phosphoribosylformimino-5-aminoimidazole carboxamide ribotide isomerase related</fullName>
    </submittedName>
</protein>
<dbReference type="Pfam" id="PF00977">
    <property type="entry name" value="His_biosynth"/>
    <property type="match status" value="1"/>
</dbReference>
<dbReference type="InterPro" id="IPR006062">
    <property type="entry name" value="His_biosynth"/>
</dbReference>
<keyword evidence="1" id="KW-0413">Isomerase</keyword>
<name>A0A0W8EF06_9ZZZZ</name>
<dbReference type="CDD" id="cd04723">
    <property type="entry name" value="HisA_HisF"/>
    <property type="match status" value="1"/>
</dbReference>
<proteinExistence type="predicted"/>
<dbReference type="InterPro" id="IPR011060">
    <property type="entry name" value="RibuloseP-bd_barrel"/>
</dbReference>
<dbReference type="EMBL" id="LNQE01001763">
    <property type="protein sequence ID" value="KUG07160.1"/>
    <property type="molecule type" value="Genomic_DNA"/>
</dbReference>
<dbReference type="SUPFAM" id="SSF51366">
    <property type="entry name" value="Ribulose-phoshate binding barrel"/>
    <property type="match status" value="1"/>
</dbReference>
<evidence type="ECO:0000313" key="1">
    <source>
        <dbReference type="EMBL" id="KUG07160.1"/>
    </source>
</evidence>
<sequence>MELVLAMDLKQGFVVHGKRGDRDSYRPLTWGLSQTAEPPAYLKILRPRYLYIADLDRISGAGSHDQQILACAREVKRCYVDRGCRSPHDLLDQGNVVNVIGTETAGDLARYDSGMLSLDIREGGVIPGNRKPVDVLREAENLAFDACLILDIGAVGTEAGLSPATLARYRDACSKPLFYGGGIRDMADLDHLASAGFDGAMLATAVHNGAVPAALLREGHLCL</sequence>
<comment type="caution">
    <text evidence="1">The sequence shown here is derived from an EMBL/GenBank/DDBJ whole genome shotgun (WGS) entry which is preliminary data.</text>
</comment>
<dbReference type="GO" id="GO:0016853">
    <property type="term" value="F:isomerase activity"/>
    <property type="evidence" value="ECO:0007669"/>
    <property type="project" value="UniProtKB-KW"/>
</dbReference>
<dbReference type="Gene3D" id="3.20.20.70">
    <property type="entry name" value="Aldolase class I"/>
    <property type="match status" value="1"/>
</dbReference>
<reference evidence="1" key="1">
    <citation type="journal article" date="2015" name="Proc. Natl. Acad. Sci. U.S.A.">
        <title>Networks of energetic and metabolic interactions define dynamics in microbial communities.</title>
        <authorList>
            <person name="Embree M."/>
            <person name="Liu J.K."/>
            <person name="Al-Bassam M.M."/>
            <person name="Zengler K."/>
        </authorList>
    </citation>
    <scope>NUCLEOTIDE SEQUENCE</scope>
</reference>
<organism evidence="1">
    <name type="scientific">hydrocarbon metagenome</name>
    <dbReference type="NCBI Taxonomy" id="938273"/>
    <lineage>
        <taxon>unclassified sequences</taxon>
        <taxon>metagenomes</taxon>
        <taxon>ecological metagenomes</taxon>
    </lineage>
</organism>
<gene>
    <name evidence="1" type="ORF">ASZ90_016730</name>
</gene>
<dbReference type="GO" id="GO:0000105">
    <property type="term" value="P:L-histidine biosynthetic process"/>
    <property type="evidence" value="ECO:0007669"/>
    <property type="project" value="InterPro"/>
</dbReference>
<dbReference type="AlphaFoldDB" id="A0A0W8EF06"/>
<accession>A0A0W8EF06</accession>